<dbReference type="RefSeq" id="WP_011953448.1">
    <property type="nucleotide sequence ID" value="NZ_AZDD01000059.1"/>
</dbReference>
<dbReference type="CDD" id="cd00093">
    <property type="entry name" value="HTH_XRE"/>
    <property type="match status" value="1"/>
</dbReference>
<dbReference type="SUPFAM" id="SSF47413">
    <property type="entry name" value="lambda repressor-like DNA-binding domains"/>
    <property type="match status" value="1"/>
</dbReference>
<name>A5VJP0_LIMRD</name>
<dbReference type="AlphaFoldDB" id="A5VJP0"/>
<proteinExistence type="predicted"/>
<feature type="domain" description="HTH cro/C1-type" evidence="2">
    <location>
        <begin position="7"/>
        <end position="61"/>
    </location>
</feature>
<dbReference type="InterPro" id="IPR001387">
    <property type="entry name" value="Cro/C1-type_HTH"/>
</dbReference>
<evidence type="ECO:0000313" key="4">
    <source>
        <dbReference type="Proteomes" id="UP000001991"/>
    </source>
</evidence>
<evidence type="ECO:0000259" key="2">
    <source>
        <dbReference type="PROSITE" id="PS50943"/>
    </source>
</evidence>
<keyword evidence="4" id="KW-1185">Reference proteome</keyword>
<dbReference type="Proteomes" id="UP000001991">
    <property type="component" value="Chromosome"/>
</dbReference>
<dbReference type="Pfam" id="PF01381">
    <property type="entry name" value="HTH_3"/>
    <property type="match status" value="1"/>
</dbReference>
<evidence type="ECO:0000256" key="1">
    <source>
        <dbReference type="ARBA" id="ARBA00023125"/>
    </source>
</evidence>
<dbReference type="PROSITE" id="PS50943">
    <property type="entry name" value="HTH_CROC1"/>
    <property type="match status" value="1"/>
</dbReference>
<dbReference type="PANTHER" id="PTHR46558">
    <property type="entry name" value="TRACRIPTIONAL REGULATORY PROTEIN-RELATED-RELATED"/>
    <property type="match status" value="1"/>
</dbReference>
<dbReference type="Gene3D" id="1.10.260.40">
    <property type="entry name" value="lambda repressor-like DNA-binding domains"/>
    <property type="match status" value="1"/>
</dbReference>
<keyword evidence="1" id="KW-0238">DNA-binding</keyword>
<dbReference type="STRING" id="557436.Lreu_0801"/>
<accession>A5VJP0</accession>
<dbReference type="GO" id="GO:0003677">
    <property type="term" value="F:DNA binding"/>
    <property type="evidence" value="ECO:0007669"/>
    <property type="project" value="UniProtKB-KW"/>
</dbReference>
<organism evidence="3 4">
    <name type="scientific">Limosilactobacillus reuteri (strain DSM 20016)</name>
    <name type="common">Lactobacillus reuteri</name>
    <dbReference type="NCBI Taxonomy" id="557436"/>
    <lineage>
        <taxon>Bacteria</taxon>
        <taxon>Bacillati</taxon>
        <taxon>Bacillota</taxon>
        <taxon>Bacilli</taxon>
        <taxon>Lactobacillales</taxon>
        <taxon>Lactobacillaceae</taxon>
        <taxon>Limosilactobacillus</taxon>
    </lineage>
</organism>
<dbReference type="HOGENOM" id="CLU_066192_4_0_9"/>
<gene>
    <name evidence="3" type="ordered locus">Lreu_0801</name>
</gene>
<evidence type="ECO:0000313" key="3">
    <source>
        <dbReference type="EMBL" id="ABQ83064.1"/>
    </source>
</evidence>
<dbReference type="PANTHER" id="PTHR46558:SF11">
    <property type="entry name" value="HTH-TYPE TRANSCRIPTIONAL REGULATOR XRE"/>
    <property type="match status" value="1"/>
</dbReference>
<dbReference type="KEGG" id="lre:Lreu_0801"/>
<dbReference type="InterPro" id="IPR010982">
    <property type="entry name" value="Lambda_DNA-bd_dom_sf"/>
</dbReference>
<dbReference type="EMBL" id="CP000705">
    <property type="protein sequence ID" value="ABQ83064.1"/>
    <property type="molecule type" value="Genomic_DNA"/>
</dbReference>
<sequence>MSIGNRIADLRTNNHMSQFQLAKVLGIGTSTLGMYETNKRKPSPKVLNKIADYFDVSTDYLLGRKSKADQVHNATVDEALGTIMSFEGQPVTEHDKKVMKDLLESYLRNKE</sequence>
<protein>
    <submittedName>
        <fullName evidence="3">Transcriptional regulator, XRE family</fullName>
    </submittedName>
</protein>
<dbReference type="SMART" id="SM00530">
    <property type="entry name" value="HTH_XRE"/>
    <property type="match status" value="1"/>
</dbReference>
<reference evidence="4" key="1">
    <citation type="journal article" date="2011" name="PLoS Genet.">
        <title>The evolution of host specialization in the vertebrate gut symbiont Lactobacillus reuteri.</title>
        <authorList>
            <person name="Frese S.A."/>
            <person name="Benson A.K."/>
            <person name="Tannock G.W."/>
            <person name="Loach D.M."/>
            <person name="Kim J."/>
            <person name="Zhang M."/>
            <person name="Oh P.L."/>
            <person name="Heng N.C."/>
            <person name="Patil P.B."/>
            <person name="Juge N."/>
            <person name="Mackenzie D.A."/>
            <person name="Pearson B.M."/>
            <person name="Lapidus A."/>
            <person name="Dalin E."/>
            <person name="Tice H."/>
            <person name="Goltsman E."/>
            <person name="Land M."/>
            <person name="Hauser L."/>
            <person name="Ivanova N."/>
            <person name="Kyrpides N.C."/>
            <person name="Walter J."/>
        </authorList>
    </citation>
    <scope>NUCLEOTIDE SEQUENCE [LARGE SCALE GENOMIC DNA]</scope>
    <source>
        <strain evidence="4">DSM 20016</strain>
    </source>
</reference>
<dbReference type="eggNOG" id="COG1396">
    <property type="taxonomic scope" value="Bacteria"/>
</dbReference>